<feature type="compositionally biased region" description="Basic residues" evidence="5">
    <location>
        <begin position="209"/>
        <end position="224"/>
    </location>
</feature>
<dbReference type="PANTHER" id="PTHR31973:SF149">
    <property type="entry name" value="SWIM-TYPE DOMAIN-CONTAINING PROTEIN"/>
    <property type="match status" value="1"/>
</dbReference>
<sequence>MKLFAMGKGKLILICQSGGEFVTKDDGSLSYDGGEANAVAINPETHFGDLKLKLAELLNLEYKSLSVKYFLPGNKQTLITICNDKDLKRMFDFHEGSVTADVFVIGTSGFDREAFAIETGRASGIKLAETVSPSKASKALVTTDPVSTPAGPSAANLTPNSLADPADGTAHSPITYDVSATPADTVKKRRRAASRKNSTDAPTAAVTKTVRKTKKMAPRRKRMRKDYLTESDDDMEEERDTSAGLDGTNGALDVASEFNNLSPEEMVAMWKDSITGVGQEFKSVIEFRDALQRFSIAHRFRYKFKKNETSRASGMCAAEGCSWSFYASWVPSERVFKIKKMNETHTCGESSKTAHPTKNWLVSIIKDKLRESPHHKPKEISKSILRDFGVTLNYSQVYRGIEGAREQLQGSYKEAYNQLPWFCDKLLEANPGSFIKLLIDNDKKFQRLFISFDASIHGFQNGCRPLLFLDSTSLRSKYHEILLTATALDGDDCIFPVAFAIVDTENDDSWNWFLEELRSAVSSSRSITFVSDKQKGLMESVLKIFENAHHGYSIYHLLDNFMKNLKGPFHGEGKGSLPVNFLAAACAARLDSFRMSAEQVKKVSSNAFDWMMQIAPEYWTNAAFKGESYQHITFDVAESYANWIEEVWELPLIQKLERLLCKMTEMINNRRMNSSGWFTKLIPSREQLVKDASRRAHYLKVLFSSDTLFEVQGDSTHVVDMNKRDCSCLVWKATGLPCHHAIAVFNSTGRNVYDYCSSYFTVDSYRSTYSKSINLVEAIFKPPAKEKASVEEAEQVLPPSSTRTPTTHQKRRRKILGIEHRTVTCTKCKGIGHNKLSCKETS</sequence>
<evidence type="ECO:0000256" key="2">
    <source>
        <dbReference type="ARBA" id="ARBA00022771"/>
    </source>
</evidence>
<organism evidence="7 8">
    <name type="scientific">Citrus sinensis</name>
    <name type="common">Sweet orange</name>
    <name type="synonym">Citrus aurantium var. sinensis</name>
    <dbReference type="NCBI Taxonomy" id="2711"/>
    <lineage>
        <taxon>Eukaryota</taxon>
        <taxon>Viridiplantae</taxon>
        <taxon>Streptophyta</taxon>
        <taxon>Embryophyta</taxon>
        <taxon>Tracheophyta</taxon>
        <taxon>Spermatophyta</taxon>
        <taxon>Magnoliopsida</taxon>
        <taxon>eudicotyledons</taxon>
        <taxon>Gunneridae</taxon>
        <taxon>Pentapetalae</taxon>
        <taxon>rosids</taxon>
        <taxon>malvids</taxon>
        <taxon>Sapindales</taxon>
        <taxon>Rutaceae</taxon>
        <taxon>Aurantioideae</taxon>
        <taxon>Citrus</taxon>
    </lineage>
</organism>
<reference evidence="7 8" key="1">
    <citation type="submission" date="2014-04" db="EMBL/GenBank/DDBJ databases">
        <authorList>
            <consortium name="International Citrus Genome Consortium"/>
            <person name="Gmitter F."/>
            <person name="Chen C."/>
            <person name="Farmerie W."/>
            <person name="Harkins T."/>
            <person name="Desany B."/>
            <person name="Mohiuddin M."/>
            <person name="Kodira C."/>
            <person name="Borodovsky M."/>
            <person name="Lomsadze A."/>
            <person name="Burns P."/>
            <person name="Jenkins J."/>
            <person name="Prochnik S."/>
            <person name="Shu S."/>
            <person name="Chapman J."/>
            <person name="Pitluck S."/>
            <person name="Schmutz J."/>
            <person name="Rokhsar D."/>
        </authorList>
    </citation>
    <scope>NUCLEOTIDE SEQUENCE</scope>
</reference>
<dbReference type="SMART" id="SM00666">
    <property type="entry name" value="PB1"/>
    <property type="match status" value="1"/>
</dbReference>
<feature type="compositionally biased region" description="Acidic residues" evidence="5">
    <location>
        <begin position="229"/>
        <end position="239"/>
    </location>
</feature>
<name>A0A067GDJ4_CITSI</name>
<dbReference type="STRING" id="2711.A0A067GDJ4"/>
<dbReference type="InterPro" id="IPR018289">
    <property type="entry name" value="MULE_transposase_dom"/>
</dbReference>
<dbReference type="SMART" id="SM00575">
    <property type="entry name" value="ZnF_PMZ"/>
    <property type="match status" value="1"/>
</dbReference>
<keyword evidence="2 4" id="KW-0863">Zinc-finger</keyword>
<evidence type="ECO:0000259" key="6">
    <source>
        <dbReference type="PROSITE" id="PS50966"/>
    </source>
</evidence>
<dbReference type="PANTHER" id="PTHR31973">
    <property type="entry name" value="POLYPROTEIN, PUTATIVE-RELATED"/>
    <property type="match status" value="1"/>
</dbReference>
<dbReference type="Pfam" id="PF00564">
    <property type="entry name" value="PB1"/>
    <property type="match status" value="1"/>
</dbReference>
<feature type="region of interest" description="Disordered" evidence="5">
    <location>
        <begin position="136"/>
        <end position="249"/>
    </location>
</feature>
<feature type="region of interest" description="Disordered" evidence="5">
    <location>
        <begin position="790"/>
        <end position="811"/>
    </location>
</feature>
<protein>
    <recommendedName>
        <fullName evidence="6">SWIM-type domain-containing protein</fullName>
    </recommendedName>
</protein>
<dbReference type="InterPro" id="IPR000270">
    <property type="entry name" value="PB1_dom"/>
</dbReference>
<accession>A0A067GDJ4</accession>
<evidence type="ECO:0000313" key="7">
    <source>
        <dbReference type="EMBL" id="KDO73441.1"/>
    </source>
</evidence>
<evidence type="ECO:0000256" key="3">
    <source>
        <dbReference type="ARBA" id="ARBA00022833"/>
    </source>
</evidence>
<dbReference type="PROSITE" id="PS50966">
    <property type="entry name" value="ZF_SWIM"/>
    <property type="match status" value="1"/>
</dbReference>
<evidence type="ECO:0000256" key="4">
    <source>
        <dbReference type="PROSITE-ProRule" id="PRU00325"/>
    </source>
</evidence>
<dbReference type="Pfam" id="PF03108">
    <property type="entry name" value="DBD_Tnp_Mut"/>
    <property type="match status" value="1"/>
</dbReference>
<keyword evidence="8" id="KW-1185">Reference proteome</keyword>
<dbReference type="GO" id="GO:0008270">
    <property type="term" value="F:zinc ion binding"/>
    <property type="evidence" value="ECO:0007669"/>
    <property type="project" value="UniProtKB-KW"/>
</dbReference>
<dbReference type="EMBL" id="KK784885">
    <property type="protein sequence ID" value="KDO73441.1"/>
    <property type="molecule type" value="Genomic_DNA"/>
</dbReference>
<dbReference type="SUPFAM" id="SSF54277">
    <property type="entry name" value="CAD &amp; PB1 domains"/>
    <property type="match status" value="1"/>
</dbReference>
<dbReference type="InterPro" id="IPR004332">
    <property type="entry name" value="Transposase_MuDR"/>
</dbReference>
<dbReference type="Proteomes" id="UP000027120">
    <property type="component" value="Unassembled WGS sequence"/>
</dbReference>
<dbReference type="Pfam" id="PF04434">
    <property type="entry name" value="SWIM"/>
    <property type="match status" value="1"/>
</dbReference>
<dbReference type="Pfam" id="PF10551">
    <property type="entry name" value="MULE"/>
    <property type="match status" value="1"/>
</dbReference>
<proteinExistence type="predicted"/>
<feature type="domain" description="SWIM-type" evidence="6">
    <location>
        <begin position="717"/>
        <end position="749"/>
    </location>
</feature>
<keyword evidence="1" id="KW-0479">Metal-binding</keyword>
<dbReference type="PaxDb" id="2711-XP_006474392.1"/>
<keyword evidence="3" id="KW-0862">Zinc</keyword>
<dbReference type="eggNOG" id="ENOG502QV8R">
    <property type="taxonomic scope" value="Eukaryota"/>
</dbReference>
<gene>
    <name evidence="7" type="ORF">CISIN_1g003176mg</name>
</gene>
<evidence type="ECO:0000256" key="5">
    <source>
        <dbReference type="SAM" id="MobiDB-lite"/>
    </source>
</evidence>
<dbReference type="InterPro" id="IPR006564">
    <property type="entry name" value="Znf_PMZ"/>
</dbReference>
<dbReference type="AlphaFoldDB" id="A0A067GDJ4"/>
<evidence type="ECO:0000256" key="1">
    <source>
        <dbReference type="ARBA" id="ARBA00022723"/>
    </source>
</evidence>
<dbReference type="InterPro" id="IPR007527">
    <property type="entry name" value="Znf_SWIM"/>
</dbReference>
<feature type="compositionally biased region" description="Polar residues" evidence="5">
    <location>
        <begin position="798"/>
        <end position="807"/>
    </location>
</feature>
<evidence type="ECO:0000313" key="8">
    <source>
        <dbReference type="Proteomes" id="UP000027120"/>
    </source>
</evidence>